<proteinExistence type="predicted"/>
<dbReference type="EMBL" id="AP019755">
    <property type="protein sequence ID" value="BBL35221.1"/>
    <property type="molecule type" value="Genomic_DNA"/>
</dbReference>
<sequence length="98" mass="10983">MEHTILHGSIIEESDNISLVEFCQICQVDTEWVIALVQEGVLEPIGPEPECWSFSGISLRRALIISRLQQDLDINLAGAALIIELLEERDNLLARTNL</sequence>
<dbReference type="KEGG" id="nst:Nstercoris_01483"/>
<name>A0A4Y1YQB9_9PROT</name>
<evidence type="ECO:0000313" key="2">
    <source>
        <dbReference type="Proteomes" id="UP000316473"/>
    </source>
</evidence>
<reference evidence="1 2" key="1">
    <citation type="submission" date="2019-06" db="EMBL/GenBank/DDBJ databases">
        <title>Nitrosomonas stercoris KYUHI-S whole genome shotgun sequence.</title>
        <authorList>
            <person name="Nakagawa T."/>
            <person name="Tsuchiya Y."/>
            <person name="Takahashi R."/>
        </authorList>
    </citation>
    <scope>NUCLEOTIDE SEQUENCE [LARGE SCALE GENOMIC DNA]</scope>
    <source>
        <strain evidence="1 2">KYUHI-S</strain>
    </source>
</reference>
<evidence type="ECO:0000313" key="1">
    <source>
        <dbReference type="EMBL" id="BBL35221.1"/>
    </source>
</evidence>
<organism evidence="1 2">
    <name type="scientific">Nitrosomonas stercoris</name>
    <dbReference type="NCBI Taxonomy" id="1444684"/>
    <lineage>
        <taxon>Bacteria</taxon>
        <taxon>Pseudomonadati</taxon>
        <taxon>Pseudomonadota</taxon>
        <taxon>Betaproteobacteria</taxon>
        <taxon>Nitrosomonadales</taxon>
        <taxon>Nitrosomonadaceae</taxon>
        <taxon>Nitrosomonas</taxon>
    </lineage>
</organism>
<dbReference type="Gene3D" id="1.10.1660.10">
    <property type="match status" value="1"/>
</dbReference>
<dbReference type="Pfam" id="PF13591">
    <property type="entry name" value="MerR_2"/>
    <property type="match status" value="1"/>
</dbReference>
<accession>A0A4Y1YQB9</accession>
<dbReference type="Proteomes" id="UP000316473">
    <property type="component" value="Chromosome"/>
</dbReference>
<gene>
    <name evidence="1" type="ORF">Nstercoris_01483</name>
</gene>
<protein>
    <submittedName>
        <fullName evidence="1">Chaperone modulatory protein CbpM</fullName>
    </submittedName>
</protein>
<keyword evidence="2" id="KW-1185">Reference proteome</keyword>
<dbReference type="AlphaFoldDB" id="A0A4Y1YQB9"/>